<dbReference type="Proteomes" id="UP001497482">
    <property type="component" value="Chromosome 1"/>
</dbReference>
<feature type="region of interest" description="Disordered" evidence="1">
    <location>
        <begin position="50"/>
        <end position="71"/>
    </location>
</feature>
<protein>
    <submittedName>
        <fullName evidence="2">Uncharacterized protein</fullName>
    </submittedName>
</protein>
<accession>A0AAV2IWG5</accession>
<reference evidence="2 3" key="1">
    <citation type="submission" date="2024-04" db="EMBL/GenBank/DDBJ databases">
        <authorList>
            <person name="Waldvogel A.-M."/>
            <person name="Schoenle A."/>
        </authorList>
    </citation>
    <scope>NUCLEOTIDE SEQUENCE [LARGE SCALE GENOMIC DNA]</scope>
</reference>
<evidence type="ECO:0000313" key="3">
    <source>
        <dbReference type="Proteomes" id="UP001497482"/>
    </source>
</evidence>
<name>A0AAV2IWG5_KNICA</name>
<sequence length="71" mass="8232">MYPVLMLVEAQSELEVRWISRKRRLGCSGRGRERGGAEITAPYCGEDGHSRQYKGRVQAQDVRRRREQRVG</sequence>
<feature type="compositionally biased region" description="Basic and acidic residues" evidence="1">
    <location>
        <begin position="61"/>
        <end position="71"/>
    </location>
</feature>
<dbReference type="AlphaFoldDB" id="A0AAV2IWG5"/>
<evidence type="ECO:0000256" key="1">
    <source>
        <dbReference type="SAM" id="MobiDB-lite"/>
    </source>
</evidence>
<keyword evidence="3" id="KW-1185">Reference proteome</keyword>
<proteinExistence type="predicted"/>
<dbReference type="EMBL" id="OZ035823">
    <property type="protein sequence ID" value="CAL1567459.1"/>
    <property type="molecule type" value="Genomic_DNA"/>
</dbReference>
<organism evidence="2 3">
    <name type="scientific">Knipowitschia caucasica</name>
    <name type="common">Caucasian dwarf goby</name>
    <name type="synonym">Pomatoschistus caucasicus</name>
    <dbReference type="NCBI Taxonomy" id="637954"/>
    <lineage>
        <taxon>Eukaryota</taxon>
        <taxon>Metazoa</taxon>
        <taxon>Chordata</taxon>
        <taxon>Craniata</taxon>
        <taxon>Vertebrata</taxon>
        <taxon>Euteleostomi</taxon>
        <taxon>Actinopterygii</taxon>
        <taxon>Neopterygii</taxon>
        <taxon>Teleostei</taxon>
        <taxon>Neoteleostei</taxon>
        <taxon>Acanthomorphata</taxon>
        <taxon>Gobiaria</taxon>
        <taxon>Gobiiformes</taxon>
        <taxon>Gobioidei</taxon>
        <taxon>Gobiidae</taxon>
        <taxon>Gobiinae</taxon>
        <taxon>Knipowitschia</taxon>
    </lineage>
</organism>
<evidence type="ECO:0000313" key="2">
    <source>
        <dbReference type="EMBL" id="CAL1567459.1"/>
    </source>
</evidence>
<gene>
    <name evidence="2" type="ORF">KC01_LOCUS267</name>
</gene>